<dbReference type="CDD" id="cd05403">
    <property type="entry name" value="NT_KNTase_like"/>
    <property type="match status" value="1"/>
</dbReference>
<dbReference type="Proteomes" id="UP001221411">
    <property type="component" value="Unassembled WGS sequence"/>
</dbReference>
<protein>
    <submittedName>
        <fullName evidence="2">Alpha/beta hydrolase-fold protein</fullName>
    </submittedName>
</protein>
<dbReference type="Gene3D" id="3.30.460.10">
    <property type="entry name" value="Beta Polymerase, domain 2"/>
    <property type="match status" value="1"/>
</dbReference>
<feature type="domain" description="Polymerase nucleotidyl transferase" evidence="1">
    <location>
        <begin position="15"/>
        <end position="47"/>
    </location>
</feature>
<dbReference type="InterPro" id="IPR000801">
    <property type="entry name" value="Esterase-like"/>
</dbReference>
<dbReference type="Pfam" id="PF00756">
    <property type="entry name" value="Esterase"/>
    <property type="match status" value="1"/>
</dbReference>
<dbReference type="EMBL" id="JAQNDO010000001">
    <property type="protein sequence ID" value="MDC0748659.1"/>
    <property type="molecule type" value="Genomic_DNA"/>
</dbReference>
<keyword evidence="2" id="KW-0378">Hydrolase</keyword>
<reference evidence="2 3" key="1">
    <citation type="submission" date="2022-11" db="EMBL/GenBank/DDBJ databases">
        <title>Minimal conservation of predation-associated metabolite biosynthetic gene clusters underscores biosynthetic potential of Myxococcota including descriptions for ten novel species: Archangium lansinium sp. nov., Myxococcus landrumus sp. nov., Nannocystis bai.</title>
        <authorList>
            <person name="Ahearne A."/>
            <person name="Stevens C."/>
            <person name="Dowd S."/>
        </authorList>
    </citation>
    <scope>NUCLEOTIDE SEQUENCE [LARGE SCALE GENOMIC DNA]</scope>
    <source>
        <strain evidence="2 3">RJM3</strain>
    </source>
</reference>
<dbReference type="RefSeq" id="WP_271927677.1">
    <property type="nucleotide sequence ID" value="NZ_JAQNDO010000001.1"/>
</dbReference>
<dbReference type="SUPFAM" id="SSF81301">
    <property type="entry name" value="Nucleotidyltransferase"/>
    <property type="match status" value="1"/>
</dbReference>
<dbReference type="PANTHER" id="PTHR48098:SF3">
    <property type="entry name" value="IRON(III) ENTEROBACTIN ESTERASE"/>
    <property type="match status" value="1"/>
</dbReference>
<dbReference type="InterPro" id="IPR043519">
    <property type="entry name" value="NT_sf"/>
</dbReference>
<evidence type="ECO:0000313" key="3">
    <source>
        <dbReference type="Proteomes" id="UP001221411"/>
    </source>
</evidence>
<dbReference type="InterPro" id="IPR002934">
    <property type="entry name" value="Polymerase_NTP_transf_dom"/>
</dbReference>
<accession>A0ABT5F4V4</accession>
<dbReference type="GO" id="GO:0016787">
    <property type="term" value="F:hydrolase activity"/>
    <property type="evidence" value="ECO:0007669"/>
    <property type="project" value="UniProtKB-KW"/>
</dbReference>
<organism evidence="2 3">
    <name type="scientific">Polyangium mundeleinium</name>
    <dbReference type="NCBI Taxonomy" id="2995306"/>
    <lineage>
        <taxon>Bacteria</taxon>
        <taxon>Pseudomonadati</taxon>
        <taxon>Myxococcota</taxon>
        <taxon>Polyangia</taxon>
        <taxon>Polyangiales</taxon>
        <taxon>Polyangiaceae</taxon>
        <taxon>Polyangium</taxon>
    </lineage>
</organism>
<dbReference type="SUPFAM" id="SSF53474">
    <property type="entry name" value="alpha/beta-Hydrolases"/>
    <property type="match status" value="1"/>
</dbReference>
<dbReference type="Gene3D" id="3.40.50.1820">
    <property type="entry name" value="alpha/beta hydrolase"/>
    <property type="match status" value="1"/>
</dbReference>
<dbReference type="Pfam" id="PF01909">
    <property type="entry name" value="NTP_transf_2"/>
    <property type="match status" value="1"/>
</dbReference>
<comment type="caution">
    <text evidence="2">The sequence shown here is derived from an EMBL/GenBank/DDBJ whole genome shotgun (WGS) entry which is preliminary data.</text>
</comment>
<dbReference type="InterPro" id="IPR029058">
    <property type="entry name" value="AB_hydrolase_fold"/>
</dbReference>
<keyword evidence="3" id="KW-1185">Reference proteome</keyword>
<sequence length="371" mass="41135">MEETLNNLREWGLRERAILGIALVGSHARGMARPESDVDLVILLDDPLALAGDAEWMTRFGSVRRVSDEDWGPVKAKRVHYADGKEVEFGFASPAWAATEPCDAGTLGVVKSGIRVVYDPKGLFRNLAIAARPDRPERHVLRSTCGRYERRIWFVPGIEDGRHELAVFLDGEFYLHDMDCLPVIRECMTAGGVLSMSCVFVSFQDSASRHKDYTCNADYSRFIAEDVVAWARKHDERITSPDHLICGVSLSGLAAAYTVMQHPHAFSSALCQSGSFWWLADNAILFPSTSARFWLSVGTQEIETRVPHPPTGLFQRVSQIEGVEAAARSFESRGGTVHYNLYSGGHAFSSWREELAPALRWLVGSAGSSRC</sequence>
<name>A0ABT5F4V4_9BACT</name>
<gene>
    <name evidence="2" type="ORF">POL67_45445</name>
</gene>
<dbReference type="PANTHER" id="PTHR48098">
    <property type="entry name" value="ENTEROCHELIN ESTERASE-RELATED"/>
    <property type="match status" value="1"/>
</dbReference>
<proteinExistence type="predicted"/>
<evidence type="ECO:0000313" key="2">
    <source>
        <dbReference type="EMBL" id="MDC0748659.1"/>
    </source>
</evidence>
<evidence type="ECO:0000259" key="1">
    <source>
        <dbReference type="Pfam" id="PF01909"/>
    </source>
</evidence>
<dbReference type="InterPro" id="IPR050583">
    <property type="entry name" value="Mycobacterial_A85_antigen"/>
</dbReference>